<dbReference type="InterPro" id="IPR009030">
    <property type="entry name" value="Growth_fac_rcpt_cys_sf"/>
</dbReference>
<evidence type="ECO:0000259" key="5">
    <source>
        <dbReference type="PROSITE" id="PS50222"/>
    </source>
</evidence>
<evidence type="ECO:0000313" key="7">
    <source>
        <dbReference type="Proteomes" id="UP001165082"/>
    </source>
</evidence>
<comment type="caution">
    <text evidence="6">The sequence shown here is derived from an EMBL/GenBank/DDBJ whole genome shotgun (WGS) entry which is preliminary data.</text>
</comment>
<keyword evidence="3" id="KW-0812">Transmembrane</keyword>
<comment type="caution">
    <text evidence="2">Lacks conserved residue(s) required for the propagation of feature annotation.</text>
</comment>
<reference evidence="6" key="1">
    <citation type="submission" date="2022-07" db="EMBL/GenBank/DDBJ databases">
        <title>Genome analysis of Parmales, a sister group of diatoms, reveals the evolutionary specialization of diatoms from phago-mixotrophs to photoautotrophs.</title>
        <authorList>
            <person name="Ban H."/>
            <person name="Sato S."/>
            <person name="Yoshikawa S."/>
            <person name="Kazumasa Y."/>
            <person name="Nakamura Y."/>
            <person name="Ichinomiya M."/>
            <person name="Saitoh K."/>
            <person name="Sato N."/>
            <person name="Blanc-Mathieu R."/>
            <person name="Endo H."/>
            <person name="Kuwata A."/>
            <person name="Ogata H."/>
        </authorList>
    </citation>
    <scope>NUCLEOTIDE SEQUENCE</scope>
</reference>
<feature type="transmembrane region" description="Helical" evidence="3">
    <location>
        <begin position="472"/>
        <end position="493"/>
    </location>
</feature>
<gene>
    <name evidence="6" type="ORF">TrRE_jg10503</name>
</gene>
<evidence type="ECO:0000259" key="4">
    <source>
        <dbReference type="PROSITE" id="PS50026"/>
    </source>
</evidence>
<dbReference type="AlphaFoldDB" id="A0A9W7EAZ8"/>
<keyword evidence="7" id="KW-1185">Reference proteome</keyword>
<feature type="transmembrane region" description="Helical" evidence="3">
    <location>
        <begin position="313"/>
        <end position="330"/>
    </location>
</feature>
<dbReference type="SUPFAM" id="SSF57184">
    <property type="entry name" value="Growth factor receptor domain"/>
    <property type="match status" value="1"/>
</dbReference>
<dbReference type="PROSITE" id="PS50222">
    <property type="entry name" value="EF_HAND_2"/>
    <property type="match status" value="1"/>
</dbReference>
<proteinExistence type="predicted"/>
<dbReference type="Gene3D" id="2.10.50.10">
    <property type="entry name" value="Tumor Necrosis Factor Receptor, subunit A, domain 2"/>
    <property type="match status" value="2"/>
</dbReference>
<dbReference type="PROSITE" id="PS00018">
    <property type="entry name" value="EF_HAND_1"/>
    <property type="match status" value="1"/>
</dbReference>
<keyword evidence="3" id="KW-1133">Transmembrane helix</keyword>
<evidence type="ECO:0000256" key="1">
    <source>
        <dbReference type="ARBA" id="ARBA00022837"/>
    </source>
</evidence>
<dbReference type="Proteomes" id="UP001165082">
    <property type="component" value="Unassembled WGS sequence"/>
</dbReference>
<dbReference type="GO" id="GO:0005509">
    <property type="term" value="F:calcium ion binding"/>
    <property type="evidence" value="ECO:0007669"/>
    <property type="project" value="InterPro"/>
</dbReference>
<evidence type="ECO:0000313" key="6">
    <source>
        <dbReference type="EMBL" id="GMH71480.1"/>
    </source>
</evidence>
<protein>
    <recommendedName>
        <fullName evidence="8">Calmodulin</fullName>
    </recommendedName>
</protein>
<evidence type="ECO:0000256" key="2">
    <source>
        <dbReference type="PROSITE-ProRule" id="PRU00076"/>
    </source>
</evidence>
<dbReference type="InterPro" id="IPR011641">
    <property type="entry name" value="Tyr-kin_ephrin_A/B_rcpt-like"/>
</dbReference>
<keyword evidence="3" id="KW-0472">Membrane</keyword>
<dbReference type="PANTHER" id="PTHR46967">
    <property type="entry name" value="INSULIN-LIKE GROWTH FACTOR BINDING PROTEIN,N-TERMINAL"/>
    <property type="match status" value="1"/>
</dbReference>
<feature type="domain" description="EF-hand" evidence="5">
    <location>
        <begin position="671"/>
        <end position="706"/>
    </location>
</feature>
<sequence>MAEILVCVDIDCGPSASCIEGANGLPACSCQAGFSGATTTSSNPTIPPNVPSCSICLAGTFSDLGFEACEPCASGKFSSTSQASFCVPCSAGRFNSDLGSDSELACVACPKGGYSTTAATKCTDCEVGKYSDVESSTACTSCMEGKASASKGATTATACAVCAAGKASPVASPSCISCGSNGYSGAGAGPECATCGPGKHLVRADTGIENIACNETNGCLSEKCPVNNICHDVLSPSTGIECEYVPFSIIDEEVAIEGLSEEDFPMELSFPFVVQNAVFLFLYMLLALSILVQVMVVEGGLGKAGVMANKHSVTLFVFLGCIVRLFQIYTSDLFPSLSPFRVYKYALSAIVDVMWFTAFSYLAFYWWELQMKGLKQKLVNVQQTKRRMYATIAFFSLLRLGRAASEASDDLTAIIGGKGACALFLIGFALFLRHWGLKLLDRLDSMSARTVTTQQTKGNLKKTEALRRFRRFLIWEGIASSCWMIEQGVSVWLKYARYVSLGGSPVIIFTIKLVQRGTEFIMMAFLAYLVCLKTASMDFTKNYRLPRFSIPILCGGGCCSSVPKDMTEEEFVELVDSRPMVKPNLSKQSSFLAKLREKRQEKKHTAMQEQNQISSFAKHTAKRKKDFGKVNKKKEVEMKEVKTKGTIADIYNGGDEETGNAEAPKVSGDEFTDEGLEEVFATFDKDGNGTIEKDEMESFIHKRLMGVE</sequence>
<dbReference type="SUPFAM" id="SSF47473">
    <property type="entry name" value="EF-hand"/>
    <property type="match status" value="1"/>
</dbReference>
<keyword evidence="1" id="KW-0106">Calcium</keyword>
<dbReference type="InterPro" id="IPR011992">
    <property type="entry name" value="EF-hand-dom_pair"/>
</dbReference>
<dbReference type="EMBL" id="BRXZ01001448">
    <property type="protein sequence ID" value="GMH71480.1"/>
    <property type="molecule type" value="Genomic_DNA"/>
</dbReference>
<organism evidence="6 7">
    <name type="scientific">Triparma retinervis</name>
    <dbReference type="NCBI Taxonomy" id="2557542"/>
    <lineage>
        <taxon>Eukaryota</taxon>
        <taxon>Sar</taxon>
        <taxon>Stramenopiles</taxon>
        <taxon>Ochrophyta</taxon>
        <taxon>Bolidophyceae</taxon>
        <taxon>Parmales</taxon>
        <taxon>Triparmaceae</taxon>
        <taxon>Triparma</taxon>
    </lineage>
</organism>
<dbReference type="PROSITE" id="PS50026">
    <property type="entry name" value="EGF_3"/>
    <property type="match status" value="1"/>
</dbReference>
<dbReference type="Gene3D" id="1.10.238.10">
    <property type="entry name" value="EF-hand"/>
    <property type="match status" value="1"/>
</dbReference>
<dbReference type="SMART" id="SM00054">
    <property type="entry name" value="EFh"/>
    <property type="match status" value="1"/>
</dbReference>
<feature type="transmembrane region" description="Helical" evidence="3">
    <location>
        <begin position="388"/>
        <end position="405"/>
    </location>
</feature>
<feature type="transmembrane region" description="Helical" evidence="3">
    <location>
        <begin position="513"/>
        <end position="532"/>
    </location>
</feature>
<accession>A0A9W7EAZ8</accession>
<keyword evidence="2" id="KW-0245">EGF-like domain</keyword>
<dbReference type="PANTHER" id="PTHR46967:SF2">
    <property type="entry name" value="SUSHI, VON WILLEBRAND FACTOR TYPE A, EGF AND PENTRAXIN DOMAIN-CONTAINING PROTEIN 1-LIKE"/>
    <property type="match status" value="1"/>
</dbReference>
<dbReference type="OrthoDB" id="205771at2759"/>
<dbReference type="SMART" id="SM01411">
    <property type="entry name" value="Ephrin_rec_like"/>
    <property type="match status" value="2"/>
</dbReference>
<dbReference type="InterPro" id="IPR002048">
    <property type="entry name" value="EF_hand_dom"/>
</dbReference>
<dbReference type="Pfam" id="PF07699">
    <property type="entry name" value="Ephrin_rec_like"/>
    <property type="match status" value="2"/>
</dbReference>
<feature type="transmembrane region" description="Helical" evidence="3">
    <location>
        <begin position="342"/>
        <end position="367"/>
    </location>
</feature>
<name>A0A9W7EAZ8_9STRA</name>
<feature type="domain" description="EGF-like" evidence="4">
    <location>
        <begin position="3"/>
        <end position="40"/>
    </location>
</feature>
<feature type="transmembrane region" description="Helical" evidence="3">
    <location>
        <begin position="278"/>
        <end position="301"/>
    </location>
</feature>
<dbReference type="InterPro" id="IPR000742">
    <property type="entry name" value="EGF"/>
</dbReference>
<evidence type="ECO:0000256" key="3">
    <source>
        <dbReference type="SAM" id="Phobius"/>
    </source>
</evidence>
<dbReference type="InterPro" id="IPR018247">
    <property type="entry name" value="EF_Hand_1_Ca_BS"/>
</dbReference>
<feature type="transmembrane region" description="Helical" evidence="3">
    <location>
        <begin position="411"/>
        <end position="432"/>
    </location>
</feature>
<evidence type="ECO:0008006" key="8">
    <source>
        <dbReference type="Google" id="ProtNLM"/>
    </source>
</evidence>